<feature type="active site" description="Proton acceptor" evidence="4">
    <location>
        <position position="179"/>
    </location>
</feature>
<dbReference type="AlphaFoldDB" id="A0A9D2HM95"/>
<dbReference type="Pfam" id="PF01370">
    <property type="entry name" value="Epimerase"/>
    <property type="match status" value="1"/>
</dbReference>
<organism evidence="6 7">
    <name type="scientific">Candidatus Desulfovibrio intestinavium</name>
    <dbReference type="NCBI Taxonomy" id="2838534"/>
    <lineage>
        <taxon>Bacteria</taxon>
        <taxon>Pseudomonadati</taxon>
        <taxon>Thermodesulfobacteriota</taxon>
        <taxon>Desulfovibrionia</taxon>
        <taxon>Desulfovibrionales</taxon>
        <taxon>Desulfovibrionaceae</taxon>
        <taxon>Desulfovibrio</taxon>
    </lineage>
</organism>
<dbReference type="InterPro" id="IPR011912">
    <property type="entry name" value="Heptose_epim"/>
</dbReference>
<evidence type="ECO:0000259" key="5">
    <source>
        <dbReference type="Pfam" id="PF01370"/>
    </source>
</evidence>
<comment type="domain">
    <text evidence="4">Contains a large N-terminal NADP-binding domain, and a smaller C-terminal substrate-binding domain.</text>
</comment>
<feature type="binding site" evidence="4">
    <location>
        <position position="281"/>
    </location>
    <ligand>
        <name>substrate</name>
    </ligand>
</feature>
<dbReference type="Gene3D" id="3.40.50.720">
    <property type="entry name" value="NAD(P)-binding Rossmann-like Domain"/>
    <property type="match status" value="1"/>
</dbReference>
<feature type="binding site" evidence="4">
    <location>
        <position position="188"/>
    </location>
    <ligand>
        <name>substrate</name>
    </ligand>
</feature>
<comment type="caution">
    <text evidence="4">Lacks conserved residue(s) required for the propagation of feature annotation.</text>
</comment>
<comment type="caution">
    <text evidence="6">The sequence shown here is derived from an EMBL/GenBank/DDBJ whole genome shotgun (WGS) entry which is preliminary data.</text>
</comment>
<evidence type="ECO:0000313" key="7">
    <source>
        <dbReference type="Proteomes" id="UP000823821"/>
    </source>
</evidence>
<reference evidence="6" key="2">
    <citation type="submission" date="2021-04" db="EMBL/GenBank/DDBJ databases">
        <authorList>
            <person name="Gilroy R."/>
        </authorList>
    </citation>
    <scope>NUCLEOTIDE SEQUENCE</scope>
    <source>
        <strain evidence="6">5032</strain>
    </source>
</reference>
<dbReference type="Proteomes" id="UP000823821">
    <property type="component" value="Unassembled WGS sequence"/>
</dbReference>
<keyword evidence="2 4" id="KW-0413">Isomerase</keyword>
<dbReference type="Gene3D" id="3.90.25.10">
    <property type="entry name" value="UDP-galactose 4-epimerase, domain 1"/>
    <property type="match status" value="1"/>
</dbReference>
<feature type="binding site" evidence="4">
    <location>
        <position position="181"/>
    </location>
    <ligand>
        <name>substrate</name>
    </ligand>
</feature>
<dbReference type="NCBIfam" id="TIGR02197">
    <property type="entry name" value="heptose_epim"/>
    <property type="match status" value="1"/>
</dbReference>
<dbReference type="PANTHER" id="PTHR43103">
    <property type="entry name" value="NUCLEOSIDE-DIPHOSPHATE-SUGAR EPIMERASE"/>
    <property type="match status" value="1"/>
</dbReference>
<evidence type="ECO:0000256" key="2">
    <source>
        <dbReference type="ARBA" id="ARBA00023235"/>
    </source>
</evidence>
<dbReference type="PANTHER" id="PTHR43103:SF3">
    <property type="entry name" value="ADP-L-GLYCERO-D-MANNO-HEPTOSE-6-EPIMERASE"/>
    <property type="match status" value="1"/>
</dbReference>
<evidence type="ECO:0000256" key="1">
    <source>
        <dbReference type="ARBA" id="ARBA00022857"/>
    </source>
</evidence>
<feature type="binding site" evidence="4">
    <location>
        <position position="170"/>
    </location>
    <ligand>
        <name>substrate</name>
    </ligand>
</feature>
<keyword evidence="3 4" id="KW-0119">Carbohydrate metabolism</keyword>
<feature type="binding site" evidence="4">
    <location>
        <position position="216"/>
    </location>
    <ligand>
        <name>substrate</name>
    </ligand>
</feature>
<comment type="subunit">
    <text evidence="4">Homopentamer.</text>
</comment>
<evidence type="ECO:0000313" key="6">
    <source>
        <dbReference type="EMBL" id="HJA79520.1"/>
    </source>
</evidence>
<keyword evidence="1 4" id="KW-0521">NADP</keyword>
<dbReference type="InterPro" id="IPR001509">
    <property type="entry name" value="Epimerase_deHydtase"/>
</dbReference>
<feature type="binding site" evidence="4">
    <location>
        <position position="171"/>
    </location>
    <ligand>
        <name>NADP(+)</name>
        <dbReference type="ChEBI" id="CHEBI:58349"/>
    </ligand>
</feature>
<feature type="binding site" evidence="4">
    <location>
        <position position="147"/>
    </location>
    <ligand>
        <name>NADP(+)</name>
        <dbReference type="ChEBI" id="CHEBI:58349"/>
    </ligand>
</feature>
<evidence type="ECO:0000256" key="3">
    <source>
        <dbReference type="ARBA" id="ARBA00023277"/>
    </source>
</evidence>
<dbReference type="HAMAP" id="MF_01601">
    <property type="entry name" value="Heptose_epimerase"/>
    <property type="match status" value="1"/>
</dbReference>
<comment type="catalytic activity">
    <reaction evidence="4">
        <text>ADP-D-glycero-beta-D-manno-heptose = ADP-L-glycero-beta-D-manno-heptose</text>
        <dbReference type="Rhea" id="RHEA:17577"/>
        <dbReference type="ChEBI" id="CHEBI:59967"/>
        <dbReference type="ChEBI" id="CHEBI:61506"/>
        <dbReference type="EC" id="5.1.3.20"/>
    </reaction>
</comment>
<name>A0A9D2HM95_9BACT</name>
<dbReference type="InterPro" id="IPR036291">
    <property type="entry name" value="NAD(P)-bd_dom_sf"/>
</dbReference>
<proteinExistence type="inferred from homology"/>
<gene>
    <name evidence="6" type="primary">rfaD</name>
    <name evidence="4" type="synonym">hldD</name>
    <name evidence="6" type="ORF">H9784_08165</name>
</gene>
<dbReference type="CDD" id="cd05248">
    <property type="entry name" value="ADP_GME_SDR_e"/>
    <property type="match status" value="1"/>
</dbReference>
<comment type="function">
    <text evidence="4">Catalyzes the interconversion between ADP-D-glycero-beta-D-manno-heptose and ADP-L-glycero-beta-D-manno-heptose via an epimerization at carbon 6 of the heptose.</text>
</comment>
<feature type="binding site" evidence="4">
    <location>
        <begin position="202"/>
        <end position="205"/>
    </location>
    <ligand>
        <name>substrate</name>
    </ligand>
</feature>
<feature type="domain" description="NAD-dependent epimerase/dehydratase" evidence="5">
    <location>
        <begin position="3"/>
        <end position="244"/>
    </location>
</feature>
<dbReference type="GO" id="GO:0050661">
    <property type="term" value="F:NADP binding"/>
    <property type="evidence" value="ECO:0007669"/>
    <property type="project" value="InterPro"/>
</dbReference>
<comment type="similarity">
    <text evidence="4">Belongs to the NAD(P)-dependent epimerase/dehydratase family. HldD subfamily.</text>
</comment>
<sequence>MYIITGGAGFMGSAMLWQLNRQGVDDVVLVDHLGRDDKWRNLVKLTYADFIPLERFRDLIRRDALPWKVEALIHLGACSDTTEADGDFLMENNFQFSRDVCRYALDKGARLIHASSAATYGDGSLGFSDDPGLLPRLRPLNLYAYSKHLFDLWLLREGLDREVASLKFFNVYGPNEYHKGEMRSVVCKAYKQILKQGDLELFRSTSPDLSDGEQKRDFVYVKDCTALMAWLLEHGEVNGIHNVGTGQARSFNDLGRAVFSAMQRSCRITYVEMPRHLRGKYQNFTQADMGWLAAANCPLAMTSLEDGVTDFVQNYLAQPDPYL</sequence>
<accession>A0A9D2HM95</accession>
<dbReference type="SUPFAM" id="SSF51735">
    <property type="entry name" value="NAD(P)-binding Rossmann-fold domains"/>
    <property type="match status" value="1"/>
</dbReference>
<dbReference type="EC" id="5.1.3.20" evidence="4"/>
<feature type="binding site" evidence="4">
    <location>
        <position position="38"/>
    </location>
    <ligand>
        <name>NADP(+)</name>
        <dbReference type="ChEBI" id="CHEBI:58349"/>
    </ligand>
</feature>
<dbReference type="EMBL" id="DWZD01000046">
    <property type="protein sequence ID" value="HJA79520.1"/>
    <property type="molecule type" value="Genomic_DNA"/>
</dbReference>
<evidence type="ECO:0000256" key="4">
    <source>
        <dbReference type="HAMAP-Rule" id="MF_01601"/>
    </source>
</evidence>
<feature type="active site" description="Proton acceptor" evidence="4">
    <location>
        <position position="143"/>
    </location>
</feature>
<dbReference type="GO" id="GO:0005975">
    <property type="term" value="P:carbohydrate metabolic process"/>
    <property type="evidence" value="ECO:0007669"/>
    <property type="project" value="UniProtKB-UniRule"/>
</dbReference>
<feature type="binding site" evidence="4">
    <location>
        <position position="179"/>
    </location>
    <ligand>
        <name>NADP(+)</name>
        <dbReference type="ChEBI" id="CHEBI:58349"/>
    </ligand>
</feature>
<comment type="pathway">
    <text evidence="4">Nucleotide-sugar biosynthesis; ADP-L-glycero-beta-D-manno-heptose biosynthesis; ADP-L-glycero-beta-D-manno-heptose from D-glycero-beta-D-manno-heptose 7-phosphate: step 4/4.</text>
</comment>
<comment type="cofactor">
    <cofactor evidence="4">
        <name>NADP(+)</name>
        <dbReference type="ChEBI" id="CHEBI:58349"/>
    </cofactor>
    <text evidence="4">Binds 1 NADP(+) per subunit.</text>
</comment>
<feature type="binding site" evidence="4">
    <location>
        <begin position="31"/>
        <end position="32"/>
    </location>
    <ligand>
        <name>NADP(+)</name>
        <dbReference type="ChEBI" id="CHEBI:58349"/>
    </ligand>
</feature>
<protein>
    <recommendedName>
        <fullName evidence="4">ADP-L-glycero-D-manno-heptose-6-epimerase</fullName>
        <ecNumber evidence="4">5.1.3.20</ecNumber>
    </recommendedName>
    <alternativeName>
        <fullName evidence="4">ADP-L-glycero-beta-D-manno-heptose-6-epimerase</fullName>
        <shortName evidence="4">ADP-glyceromanno-heptose 6-epimerase</shortName>
        <shortName evidence="4">ADP-hep 6-epimerase</shortName>
        <shortName evidence="4">AGME</shortName>
    </alternativeName>
</protein>
<feature type="binding site" evidence="4">
    <location>
        <begin position="75"/>
        <end position="79"/>
    </location>
    <ligand>
        <name>NADP(+)</name>
        <dbReference type="ChEBI" id="CHEBI:58349"/>
    </ligand>
</feature>
<feature type="binding site" evidence="4">
    <location>
        <position position="92"/>
    </location>
    <ligand>
        <name>NADP(+)</name>
        <dbReference type="ChEBI" id="CHEBI:58349"/>
    </ligand>
</feature>
<dbReference type="GO" id="GO:0008712">
    <property type="term" value="F:ADP-glyceromanno-heptose 6-epimerase activity"/>
    <property type="evidence" value="ECO:0007669"/>
    <property type="project" value="UniProtKB-UniRule"/>
</dbReference>
<feature type="binding site" evidence="4">
    <location>
        <begin position="10"/>
        <end position="11"/>
    </location>
    <ligand>
        <name>NADP(+)</name>
        <dbReference type="ChEBI" id="CHEBI:58349"/>
    </ligand>
</feature>
<reference evidence="6" key="1">
    <citation type="journal article" date="2021" name="PeerJ">
        <title>Extensive microbial diversity within the chicken gut microbiome revealed by metagenomics and culture.</title>
        <authorList>
            <person name="Gilroy R."/>
            <person name="Ravi A."/>
            <person name="Getino M."/>
            <person name="Pursley I."/>
            <person name="Horton D.L."/>
            <person name="Alikhan N.F."/>
            <person name="Baker D."/>
            <person name="Gharbi K."/>
            <person name="Hall N."/>
            <person name="Watson M."/>
            <person name="Adriaenssens E.M."/>
            <person name="Foster-Nyarko E."/>
            <person name="Jarju S."/>
            <person name="Secka A."/>
            <person name="Antonio M."/>
            <person name="Oren A."/>
            <person name="Chaudhuri R.R."/>
            <person name="La Ragione R."/>
            <person name="Hildebrand F."/>
            <person name="Pallen M.J."/>
        </authorList>
    </citation>
    <scope>NUCLEOTIDE SEQUENCE</scope>
    <source>
        <strain evidence="6">5032</strain>
    </source>
</reference>